<dbReference type="SUPFAM" id="SSF81296">
    <property type="entry name" value="E set domains"/>
    <property type="match status" value="1"/>
</dbReference>
<feature type="transmembrane region" description="Helical" evidence="4">
    <location>
        <begin position="125"/>
        <end position="147"/>
    </location>
</feature>
<feature type="transmembrane region" description="Helical" evidence="4">
    <location>
        <begin position="258"/>
        <end position="277"/>
    </location>
</feature>
<feature type="signal peptide" evidence="5">
    <location>
        <begin position="1"/>
        <end position="19"/>
    </location>
</feature>
<dbReference type="Gene3D" id="2.60.40.10">
    <property type="entry name" value="Immunoglobulins"/>
    <property type="match status" value="1"/>
</dbReference>
<keyword evidence="9" id="KW-1185">Reference proteome</keyword>
<evidence type="ECO:0000256" key="1">
    <source>
        <dbReference type="ARBA" id="ARBA00023015"/>
    </source>
</evidence>
<evidence type="ECO:0000256" key="2">
    <source>
        <dbReference type="ARBA" id="ARBA00023125"/>
    </source>
</evidence>
<feature type="domain" description="CBM20" evidence="7">
    <location>
        <begin position="13"/>
        <end position="118"/>
    </location>
</feature>
<keyword evidence="2" id="KW-0238">DNA-binding</keyword>
<feature type="domain" description="HTH araC/xylS-type" evidence="6">
    <location>
        <begin position="374"/>
        <end position="478"/>
    </location>
</feature>
<dbReference type="GO" id="GO:2001070">
    <property type="term" value="F:starch binding"/>
    <property type="evidence" value="ECO:0007669"/>
    <property type="project" value="InterPro"/>
</dbReference>
<dbReference type="AlphaFoldDB" id="A0AAP2DHE3"/>
<dbReference type="SMART" id="SM00342">
    <property type="entry name" value="HTH_ARAC"/>
    <property type="match status" value="1"/>
</dbReference>
<feature type="transmembrane region" description="Helical" evidence="4">
    <location>
        <begin position="219"/>
        <end position="238"/>
    </location>
</feature>
<dbReference type="GO" id="GO:0043565">
    <property type="term" value="F:sequence-specific DNA binding"/>
    <property type="evidence" value="ECO:0007669"/>
    <property type="project" value="InterPro"/>
</dbReference>
<keyword evidence="3" id="KW-0804">Transcription</keyword>
<keyword evidence="4" id="KW-1133">Transmembrane helix</keyword>
<evidence type="ECO:0000313" key="9">
    <source>
        <dbReference type="Proteomes" id="UP001319200"/>
    </source>
</evidence>
<gene>
    <name evidence="8" type="ORF">KK083_06100</name>
</gene>
<evidence type="ECO:0000259" key="6">
    <source>
        <dbReference type="PROSITE" id="PS01124"/>
    </source>
</evidence>
<feature type="chain" id="PRO_5042911301" evidence="5">
    <location>
        <begin position="20"/>
        <end position="483"/>
    </location>
</feature>
<feature type="transmembrane region" description="Helical" evidence="4">
    <location>
        <begin position="331"/>
        <end position="350"/>
    </location>
</feature>
<evidence type="ECO:0000313" key="8">
    <source>
        <dbReference type="EMBL" id="MBT1696438.1"/>
    </source>
</evidence>
<feature type="transmembrane region" description="Helical" evidence="4">
    <location>
        <begin position="297"/>
        <end position="319"/>
    </location>
</feature>
<dbReference type="PROSITE" id="PS51166">
    <property type="entry name" value="CBM20"/>
    <property type="match status" value="1"/>
</dbReference>
<dbReference type="GO" id="GO:0003700">
    <property type="term" value="F:DNA-binding transcription factor activity"/>
    <property type="evidence" value="ECO:0007669"/>
    <property type="project" value="InterPro"/>
</dbReference>
<dbReference type="RefSeq" id="WP_254161719.1">
    <property type="nucleotide sequence ID" value="NZ_JAHESF010000004.1"/>
</dbReference>
<name>A0AAP2DHE3_9BACT</name>
<keyword evidence="4" id="KW-0812">Transmembrane</keyword>
<dbReference type="InterPro" id="IPR014756">
    <property type="entry name" value="Ig_E-set"/>
</dbReference>
<dbReference type="InterPro" id="IPR013783">
    <property type="entry name" value="Ig-like_fold"/>
</dbReference>
<dbReference type="InterPro" id="IPR009057">
    <property type="entry name" value="Homeodomain-like_sf"/>
</dbReference>
<accession>A0AAP2DHE3</accession>
<keyword evidence="1" id="KW-0805">Transcription regulation</keyword>
<dbReference type="SUPFAM" id="SSF46689">
    <property type="entry name" value="Homeodomain-like"/>
    <property type="match status" value="1"/>
</dbReference>
<dbReference type="PROSITE" id="PS01124">
    <property type="entry name" value="HTH_ARAC_FAMILY_2"/>
    <property type="match status" value="1"/>
</dbReference>
<dbReference type="InterPro" id="IPR002044">
    <property type="entry name" value="CBM20"/>
</dbReference>
<evidence type="ECO:0000256" key="3">
    <source>
        <dbReference type="ARBA" id="ARBA00023163"/>
    </source>
</evidence>
<evidence type="ECO:0000259" key="7">
    <source>
        <dbReference type="PROSITE" id="PS51166"/>
    </source>
</evidence>
<proteinExistence type="predicted"/>
<dbReference type="Proteomes" id="UP001319200">
    <property type="component" value="Unassembled WGS sequence"/>
</dbReference>
<dbReference type="PANTHER" id="PTHR43280:SF29">
    <property type="entry name" value="ARAC-FAMILY TRANSCRIPTIONAL REGULATOR"/>
    <property type="match status" value="1"/>
</dbReference>
<protein>
    <submittedName>
        <fullName evidence="8">Helix-turn-helix domain-containing protein</fullName>
    </submittedName>
</protein>
<dbReference type="Gene3D" id="1.10.10.60">
    <property type="entry name" value="Homeodomain-like"/>
    <property type="match status" value="2"/>
</dbReference>
<dbReference type="PANTHER" id="PTHR43280">
    <property type="entry name" value="ARAC-FAMILY TRANSCRIPTIONAL REGULATOR"/>
    <property type="match status" value="1"/>
</dbReference>
<evidence type="ECO:0000256" key="4">
    <source>
        <dbReference type="SAM" id="Phobius"/>
    </source>
</evidence>
<sequence length="483" mass="55064">MPRSLIIALILLSSQLAYSQATFIIRSLPAGTPATDTIFICGTFNNWVPNDPRYAVQKQSDGHLAVTLPVGLGTIEYKFTRGSWTKVETDAANRYTENRMFTFGTTDQVFVSIDNWLDLGGVKKLNYIVFYFFACAFQGVALCLLVFRIHKKDWNKWTAFFVVNALLTGLLVLMVLDETVNQIWQSYLGFIFPMILFCWGPAQWLYIHAMATGSLPRRIHLLFIPAAAVLVFVSARMVNLGNLGFLSGLMAEGVTWDNAIFFTTSFVFNVAIVFRTFGQFLFLRTAPAVQREARENLLYYFFWIAFVALLMVPVNAALIFSGVHVPFVDHFHGVVVLLSLLVFVETYFFWRYPEIIREEKLPAAPAENAQHWVEKLNALMRSTKPYKKADLSVSDLAEMLGTKPHVLSKVINDGYHKNFRDYVNSYRIEEFIALAGTKEFRHYTFLALAQEVGFNSKSTFNLAFKKLTNKSPRDYFKSRQAVN</sequence>
<organism evidence="8 9">
    <name type="scientific">Chryseosolibacter histidini</name>
    <dbReference type="NCBI Taxonomy" id="2782349"/>
    <lineage>
        <taxon>Bacteria</taxon>
        <taxon>Pseudomonadati</taxon>
        <taxon>Bacteroidota</taxon>
        <taxon>Cytophagia</taxon>
        <taxon>Cytophagales</taxon>
        <taxon>Chryseotaleaceae</taxon>
        <taxon>Chryseosolibacter</taxon>
    </lineage>
</organism>
<evidence type="ECO:0000256" key="5">
    <source>
        <dbReference type="SAM" id="SignalP"/>
    </source>
</evidence>
<feature type="transmembrane region" description="Helical" evidence="4">
    <location>
        <begin position="188"/>
        <end position="207"/>
    </location>
</feature>
<dbReference type="InterPro" id="IPR018060">
    <property type="entry name" value="HTH_AraC"/>
</dbReference>
<keyword evidence="5" id="KW-0732">Signal</keyword>
<keyword evidence="4" id="KW-0472">Membrane</keyword>
<dbReference type="EMBL" id="JAHESF010000004">
    <property type="protein sequence ID" value="MBT1696438.1"/>
    <property type="molecule type" value="Genomic_DNA"/>
</dbReference>
<comment type="caution">
    <text evidence="8">The sequence shown here is derived from an EMBL/GenBank/DDBJ whole genome shotgun (WGS) entry which is preliminary data.</text>
</comment>
<dbReference type="Pfam" id="PF12833">
    <property type="entry name" value="HTH_18"/>
    <property type="match status" value="1"/>
</dbReference>
<reference evidence="8 9" key="1">
    <citation type="submission" date="2021-05" db="EMBL/GenBank/DDBJ databases">
        <title>A Polyphasic approach of four new species of the genus Ohtaekwangia: Ohtaekwangia histidinii sp. nov., Ohtaekwangia cretensis sp. nov., Ohtaekwangia indiensis sp. nov., Ohtaekwangia reichenbachii sp. nov. from diverse environment.</title>
        <authorList>
            <person name="Octaviana S."/>
        </authorList>
    </citation>
    <scope>NUCLEOTIDE SEQUENCE [LARGE SCALE GENOMIC DNA]</scope>
    <source>
        <strain evidence="8 9">PWU4</strain>
    </source>
</reference>
<feature type="transmembrane region" description="Helical" evidence="4">
    <location>
        <begin position="159"/>
        <end position="176"/>
    </location>
</feature>